<comment type="similarity">
    <text evidence="1">Belongs to the sigma-70 factor family.</text>
</comment>
<dbReference type="InterPro" id="IPR007624">
    <property type="entry name" value="RNA_pol_sigma70_r3"/>
</dbReference>
<evidence type="ECO:0000313" key="9">
    <source>
        <dbReference type="Proteomes" id="UP000622405"/>
    </source>
</evidence>
<evidence type="ECO:0000256" key="3">
    <source>
        <dbReference type="ARBA" id="ARBA00023015"/>
    </source>
</evidence>
<dbReference type="InterPro" id="IPR007627">
    <property type="entry name" value="RNA_pol_sigma70_r2"/>
</dbReference>
<evidence type="ECO:0000256" key="5">
    <source>
        <dbReference type="ARBA" id="ARBA00023125"/>
    </source>
</evidence>
<dbReference type="CDD" id="cd06171">
    <property type="entry name" value="Sigma70_r4"/>
    <property type="match status" value="1"/>
</dbReference>
<evidence type="ECO:0000259" key="7">
    <source>
        <dbReference type="PROSITE" id="PS50943"/>
    </source>
</evidence>
<keyword evidence="5" id="KW-0238">DNA-binding</keyword>
<dbReference type="PANTHER" id="PTHR30385:SF4">
    <property type="entry name" value="RNA POLYMERASE SIGMA-E FACTOR"/>
    <property type="match status" value="1"/>
</dbReference>
<dbReference type="InterPro" id="IPR014322">
    <property type="entry name" value="RNA_pol_sigma-B/F/G"/>
</dbReference>
<dbReference type="PROSITE" id="PS50943">
    <property type="entry name" value="HTH_CROC1"/>
    <property type="match status" value="1"/>
</dbReference>
<dbReference type="Proteomes" id="UP000622405">
    <property type="component" value="Unassembled WGS sequence"/>
</dbReference>
<dbReference type="SUPFAM" id="SSF88946">
    <property type="entry name" value="Sigma2 domain of RNA polymerase sigma factors"/>
    <property type="match status" value="1"/>
</dbReference>
<dbReference type="SUPFAM" id="SSF88659">
    <property type="entry name" value="Sigma3 and sigma4 domains of RNA polymerase sigma factors"/>
    <property type="match status" value="2"/>
</dbReference>
<dbReference type="Pfam" id="PF04545">
    <property type="entry name" value="Sigma70_r4"/>
    <property type="match status" value="1"/>
</dbReference>
<sequence length="268" mass="32061">MREDLEPQLPWLRTYRRPMKYERKISKEDVKKLFAEYEETRDRELRDLIIENYLYIPKILSRKYGHKSGDNEDIFQVACLGLMYAVERFDVSRGYEFDTFATPTIIGEIKRYYRDREWLIRIPRKVQDLNREINQTRTTLEHKLMRSPTISEIAVYLEISEESIIKAMESSNAYYPKSLSMEYESNQDGQEVSLMDLLGNLDNNMENVENIDLLKQKIQSLNPVERIIVEQRFFRGKTQKEVAEYINKSQMTVSRIEKKVMKKIKEDL</sequence>
<reference evidence="8 9" key="1">
    <citation type="journal article" date="2020" name="mSystems">
        <title>Defining Genomic and Predicted Metabolic Features of the Acetobacterium Genus.</title>
        <authorList>
            <person name="Ross D.E."/>
            <person name="Marshall C.W."/>
            <person name="Gulliver D."/>
            <person name="May H.D."/>
            <person name="Norman R.S."/>
        </authorList>
    </citation>
    <scope>NUCLEOTIDE SEQUENCE [LARGE SCALE GENOMIC DNA]</scope>
    <source>
        <strain evidence="8 9">DSM 4132</strain>
    </source>
</reference>
<dbReference type="PANTHER" id="PTHR30385">
    <property type="entry name" value="SIGMA FACTOR F FLAGELLAR"/>
    <property type="match status" value="1"/>
</dbReference>
<dbReference type="InterPro" id="IPR007630">
    <property type="entry name" value="RNA_pol_sigma70_r4"/>
</dbReference>
<accession>A0ABR6YVE8</accession>
<name>A0ABR6YVE8_9FIRM</name>
<gene>
    <name evidence="8" type="ORF">GH811_06015</name>
</gene>
<evidence type="ECO:0000256" key="2">
    <source>
        <dbReference type="ARBA" id="ARBA00022969"/>
    </source>
</evidence>
<dbReference type="InterPro" id="IPR000943">
    <property type="entry name" value="RNA_pol_sigma70"/>
</dbReference>
<protein>
    <submittedName>
        <fullName evidence="8">SigB/SigF/SigG family RNA polymerase sigma factor</fullName>
    </submittedName>
</protein>
<dbReference type="InterPro" id="IPR014284">
    <property type="entry name" value="RNA_pol_sigma-70_dom"/>
</dbReference>
<dbReference type="Gene3D" id="1.20.120.1810">
    <property type="match status" value="1"/>
</dbReference>
<evidence type="ECO:0000256" key="6">
    <source>
        <dbReference type="ARBA" id="ARBA00023163"/>
    </source>
</evidence>
<keyword evidence="6" id="KW-0804">Transcription</keyword>
<evidence type="ECO:0000313" key="8">
    <source>
        <dbReference type="EMBL" id="MBC3899171.1"/>
    </source>
</evidence>
<organism evidence="8 9">
    <name type="scientific">Acetobacterium malicum</name>
    <dbReference type="NCBI Taxonomy" id="52692"/>
    <lineage>
        <taxon>Bacteria</taxon>
        <taxon>Bacillati</taxon>
        <taxon>Bacillota</taxon>
        <taxon>Clostridia</taxon>
        <taxon>Eubacteriales</taxon>
        <taxon>Eubacteriaceae</taxon>
        <taxon>Acetobacterium</taxon>
    </lineage>
</organism>
<evidence type="ECO:0000256" key="4">
    <source>
        <dbReference type="ARBA" id="ARBA00023082"/>
    </source>
</evidence>
<comment type="caution">
    <text evidence="8">The sequence shown here is derived from an EMBL/GenBank/DDBJ whole genome shotgun (WGS) entry which is preliminary data.</text>
</comment>
<dbReference type="NCBIfam" id="TIGR02937">
    <property type="entry name" value="sigma70-ECF"/>
    <property type="match status" value="1"/>
</dbReference>
<feature type="domain" description="HTH cro/C1-type" evidence="7">
    <location>
        <begin position="235"/>
        <end position="258"/>
    </location>
</feature>
<dbReference type="InterPro" id="IPR001387">
    <property type="entry name" value="Cro/C1-type_HTH"/>
</dbReference>
<keyword evidence="9" id="KW-1185">Reference proteome</keyword>
<keyword evidence="3" id="KW-0805">Transcription regulation</keyword>
<dbReference type="PRINTS" id="PR00046">
    <property type="entry name" value="SIGMA70FCT"/>
</dbReference>
<dbReference type="Gene3D" id="1.20.140.160">
    <property type="match status" value="1"/>
</dbReference>
<dbReference type="NCBIfam" id="TIGR02980">
    <property type="entry name" value="SigBFG"/>
    <property type="match status" value="1"/>
</dbReference>
<dbReference type="InterPro" id="IPR013325">
    <property type="entry name" value="RNA_pol_sigma_r2"/>
</dbReference>
<dbReference type="Pfam" id="PF04542">
    <property type="entry name" value="Sigma70_r2"/>
    <property type="match status" value="1"/>
</dbReference>
<dbReference type="Pfam" id="PF04539">
    <property type="entry name" value="Sigma70_r3"/>
    <property type="match status" value="1"/>
</dbReference>
<keyword evidence="2" id="KW-0749">Sporulation</keyword>
<evidence type="ECO:0000256" key="1">
    <source>
        <dbReference type="ARBA" id="ARBA00007788"/>
    </source>
</evidence>
<keyword evidence="4" id="KW-0731">Sigma factor</keyword>
<dbReference type="EMBL" id="WJBE01000004">
    <property type="protein sequence ID" value="MBC3899171.1"/>
    <property type="molecule type" value="Genomic_DNA"/>
</dbReference>
<proteinExistence type="inferred from homology"/>
<dbReference type="InterPro" id="IPR013324">
    <property type="entry name" value="RNA_pol_sigma_r3/r4-like"/>
</dbReference>